<feature type="chain" id="PRO_5020909525" evidence="7">
    <location>
        <begin position="25"/>
        <end position="782"/>
    </location>
</feature>
<dbReference type="PROSITE" id="PS51635">
    <property type="entry name" value="PNPLA"/>
    <property type="match status" value="1"/>
</dbReference>
<evidence type="ECO:0000256" key="2">
    <source>
        <dbReference type="ARBA" id="ARBA00022801"/>
    </source>
</evidence>
<dbReference type="OrthoDB" id="9770965at2"/>
<protein>
    <submittedName>
        <fullName evidence="10">NTE family protein</fullName>
    </submittedName>
</protein>
<evidence type="ECO:0000259" key="8">
    <source>
        <dbReference type="PROSITE" id="PS51635"/>
    </source>
</evidence>
<proteinExistence type="predicted"/>
<evidence type="ECO:0000313" key="11">
    <source>
        <dbReference type="Proteomes" id="UP000294535"/>
    </source>
</evidence>
<keyword evidence="4 6" id="KW-0443">Lipid metabolism</keyword>
<keyword evidence="7" id="KW-0732">Signal</keyword>
<dbReference type="InterPro" id="IPR034746">
    <property type="entry name" value="POTRA"/>
</dbReference>
<dbReference type="InterPro" id="IPR002641">
    <property type="entry name" value="PNPLA_dom"/>
</dbReference>
<feature type="short sequence motif" description="GXGXXG" evidence="6">
    <location>
        <begin position="43"/>
        <end position="48"/>
    </location>
</feature>
<dbReference type="Pfam" id="PF07244">
    <property type="entry name" value="POTRA"/>
    <property type="match status" value="1"/>
</dbReference>
<reference evidence="10 11" key="1">
    <citation type="submission" date="2019-03" db="EMBL/GenBank/DDBJ databases">
        <title>Genomic Encyclopedia of Type Strains, Phase III (KMG-III): the genomes of soil and plant-associated and newly described type strains.</title>
        <authorList>
            <person name="Whitman W."/>
        </authorList>
    </citation>
    <scope>NUCLEOTIDE SEQUENCE [LARGE SCALE GENOMIC DNA]</scope>
    <source>
        <strain evidence="10 11">CECT 8446</strain>
    </source>
</reference>
<dbReference type="RefSeq" id="WP_133556211.1">
    <property type="nucleotide sequence ID" value="NZ_SNYF01000007.1"/>
</dbReference>
<dbReference type="InterPro" id="IPR050301">
    <property type="entry name" value="NTE"/>
</dbReference>
<evidence type="ECO:0000256" key="7">
    <source>
        <dbReference type="SAM" id="SignalP"/>
    </source>
</evidence>
<comment type="caution">
    <text evidence="10">The sequence shown here is derived from an EMBL/GenBank/DDBJ whole genome shotgun (WGS) entry which is preliminary data.</text>
</comment>
<gene>
    <name evidence="10" type="ORF">DFQ04_2467</name>
</gene>
<evidence type="ECO:0000256" key="5">
    <source>
        <dbReference type="ARBA" id="ARBA00023136"/>
    </source>
</evidence>
<dbReference type="GO" id="GO:0016042">
    <property type="term" value="P:lipid catabolic process"/>
    <property type="evidence" value="ECO:0007669"/>
    <property type="project" value="UniProtKB-UniRule"/>
</dbReference>
<dbReference type="Proteomes" id="UP000294535">
    <property type="component" value="Unassembled WGS sequence"/>
</dbReference>
<dbReference type="CDD" id="cd07205">
    <property type="entry name" value="Pat_PNPLA6_PNPLA7_NTE1_like"/>
    <property type="match status" value="1"/>
</dbReference>
<dbReference type="InterPro" id="IPR016035">
    <property type="entry name" value="Acyl_Trfase/lysoPLipase"/>
</dbReference>
<feature type="short sequence motif" description="GXSXG" evidence="6">
    <location>
        <begin position="70"/>
        <end position="74"/>
    </location>
</feature>
<keyword evidence="5" id="KW-0472">Membrane</keyword>
<name>A0A4R6T4Z7_9BACT</name>
<feature type="active site" description="Proton acceptor" evidence="6">
    <location>
        <position position="216"/>
    </location>
</feature>
<evidence type="ECO:0000256" key="1">
    <source>
        <dbReference type="ARBA" id="ARBA00004370"/>
    </source>
</evidence>
<evidence type="ECO:0000256" key="3">
    <source>
        <dbReference type="ARBA" id="ARBA00022963"/>
    </source>
</evidence>
<dbReference type="GO" id="GO:0016787">
    <property type="term" value="F:hydrolase activity"/>
    <property type="evidence" value="ECO:0007669"/>
    <property type="project" value="UniProtKB-UniRule"/>
</dbReference>
<dbReference type="EMBL" id="SNYF01000007">
    <property type="protein sequence ID" value="TDQ16349.1"/>
    <property type="molecule type" value="Genomic_DNA"/>
</dbReference>
<evidence type="ECO:0000256" key="4">
    <source>
        <dbReference type="ARBA" id="ARBA00023098"/>
    </source>
</evidence>
<keyword evidence="11" id="KW-1185">Reference proteome</keyword>
<accession>A0A4R6T4Z7</accession>
<organism evidence="10 11">
    <name type="scientific">Algoriphagus boseongensis</name>
    <dbReference type="NCBI Taxonomy" id="1442587"/>
    <lineage>
        <taxon>Bacteria</taxon>
        <taxon>Pseudomonadati</taxon>
        <taxon>Bacteroidota</taxon>
        <taxon>Cytophagia</taxon>
        <taxon>Cytophagales</taxon>
        <taxon>Cyclobacteriaceae</taxon>
        <taxon>Algoriphagus</taxon>
    </lineage>
</organism>
<dbReference type="GO" id="GO:0019867">
    <property type="term" value="C:outer membrane"/>
    <property type="evidence" value="ECO:0007669"/>
    <property type="project" value="InterPro"/>
</dbReference>
<dbReference type="PROSITE" id="PS51779">
    <property type="entry name" value="POTRA"/>
    <property type="match status" value="1"/>
</dbReference>
<dbReference type="Gene3D" id="3.10.20.310">
    <property type="entry name" value="membrane protein fhac"/>
    <property type="match status" value="1"/>
</dbReference>
<keyword evidence="3 6" id="KW-0442">Lipid degradation</keyword>
<feature type="signal peptide" evidence="7">
    <location>
        <begin position="1"/>
        <end position="24"/>
    </location>
</feature>
<evidence type="ECO:0000256" key="6">
    <source>
        <dbReference type="PROSITE-ProRule" id="PRU01161"/>
    </source>
</evidence>
<dbReference type="InterPro" id="IPR043864">
    <property type="entry name" value="Omp85-like_dom"/>
</dbReference>
<dbReference type="Pfam" id="PF01734">
    <property type="entry name" value="Patatin"/>
    <property type="match status" value="1"/>
</dbReference>
<dbReference type="Gene3D" id="3.40.1090.10">
    <property type="entry name" value="Cytosolic phospholipase A2 catalytic domain"/>
    <property type="match status" value="2"/>
</dbReference>
<comment type="subcellular location">
    <subcellularLocation>
        <location evidence="1">Membrane</location>
    </subcellularLocation>
</comment>
<sequence length="782" mass="87497">MKQTGFFISFLLAAALVFINSAQAFQKNNSANPKPKIGLVLSGGGAKGMAHVGVIRAMEKAGIRPDYVVGTSMGSVVGGLYAMGYNSEELEKIIRSIDWDLIISNRVGFETIAFEEKEYYNRYLVELPVRNGKISLPSGLIEGQMLSEVLQYYTWPARKYANFDEFPIPFRCIATDIGTGKAIVFDRGYLHDALRSSIAIPTAFTAFQLDSTVVVDGGVVNNFPVDVAKGLGADIVIGVNVSDEDFIEAEKLEGFGAILMQLAMAQSLGKTSENIALTDIYIKPELGPYGTASFGDFDAILKIGDKTGEIFYPRFKELADSLGLNSVPNGIGLEARPVRFSSIKVEGNRIFPTSLILSKLGIKQGQEVSREELQDGINRVFGINGFYKVDYKLVPTGSDEYELDIRVKEKSSHLLSTSVHYDNQFSAGILLNYTMRDFIGKFSRTVLLADISQNPKFRFDYYKYIGKEKRFAFNLKANYLNQGQPTYENGKTTGLQKFRNSKLEAQLISTSSLKQAFYLGMYFENENSKYLLNDLASEELKSAYQRFIGLRFRYYRNSQNDRNFPTHGAEGLIETNFNLKDWLGINTVAGADSLSIKLGEDFFRVSIEDFSDLVQLFRPNPYGTINGRYSKYFSLSPKLQFHPNTAFGVILSDESSSKIYREFFVGGYQNIRFGDTPFWGLNYAEVQTSNFLKVGAEFQLEPISKIYLRAGANWLGYSQQYPIGDPDWTGKIFQDESYLGYGADVSYNSILGPISFGISSNSRDKQVRTYFSIGLSLNYSDR</sequence>
<evidence type="ECO:0000313" key="10">
    <source>
        <dbReference type="EMBL" id="TDQ16349.1"/>
    </source>
</evidence>
<dbReference type="SUPFAM" id="SSF52151">
    <property type="entry name" value="FabD/lysophospholipase-like"/>
    <property type="match status" value="1"/>
</dbReference>
<feature type="domain" description="PNPLA" evidence="8">
    <location>
        <begin position="39"/>
        <end position="229"/>
    </location>
</feature>
<feature type="active site" description="Nucleophile" evidence="6">
    <location>
        <position position="72"/>
    </location>
</feature>
<dbReference type="PANTHER" id="PTHR14226">
    <property type="entry name" value="NEUROPATHY TARGET ESTERASE/SWISS CHEESE D.MELANOGASTER"/>
    <property type="match status" value="1"/>
</dbReference>
<evidence type="ECO:0000259" key="9">
    <source>
        <dbReference type="PROSITE" id="PS51779"/>
    </source>
</evidence>
<dbReference type="Pfam" id="PF19143">
    <property type="entry name" value="Omp85_2"/>
    <property type="match status" value="1"/>
</dbReference>
<feature type="domain" description="POTRA" evidence="9">
    <location>
        <begin position="338"/>
        <end position="410"/>
    </location>
</feature>
<feature type="short sequence motif" description="DGA/G" evidence="6">
    <location>
        <begin position="216"/>
        <end position="218"/>
    </location>
</feature>
<keyword evidence="2 6" id="KW-0378">Hydrolase</keyword>
<dbReference type="AlphaFoldDB" id="A0A4R6T4Z7"/>
<dbReference type="PANTHER" id="PTHR14226:SF29">
    <property type="entry name" value="NEUROPATHY TARGET ESTERASE SWS"/>
    <property type="match status" value="1"/>
</dbReference>
<dbReference type="InterPro" id="IPR010827">
    <property type="entry name" value="BamA/TamA_POTRA"/>
</dbReference>